<evidence type="ECO:0000313" key="2">
    <source>
        <dbReference type="Proteomes" id="UP000002218"/>
    </source>
</evidence>
<dbReference type="AlphaFoldDB" id="C8XF97"/>
<protein>
    <submittedName>
        <fullName evidence="1">Uncharacterized protein</fullName>
    </submittedName>
</protein>
<accession>C8XF97</accession>
<dbReference type="HOGENOM" id="CLU_3357247_0_0_11"/>
<proteinExistence type="predicted"/>
<reference evidence="2" key="1">
    <citation type="submission" date="2009-09" db="EMBL/GenBank/DDBJ databases">
        <title>The complete genome of Nakamurella multipartita DSM 44233.</title>
        <authorList>
            <consortium name="US DOE Joint Genome Institute (JGI-PGF)"/>
            <person name="Lucas S."/>
            <person name="Copeland A."/>
            <person name="Lapidus A."/>
            <person name="Glavina del Rio T."/>
            <person name="Dalin E."/>
            <person name="Tice H."/>
            <person name="Bruce D."/>
            <person name="Goodwin L."/>
            <person name="Pitluck S."/>
            <person name="Kyrpides N."/>
            <person name="Mavromatis K."/>
            <person name="Ivanova N."/>
            <person name="Ovchinnikova G."/>
            <person name="Sims D."/>
            <person name="Meincke L."/>
            <person name="Brettin T."/>
            <person name="Detter J.C."/>
            <person name="Han C."/>
            <person name="Larimer F."/>
            <person name="Land M."/>
            <person name="Hauser L."/>
            <person name="Markowitz V."/>
            <person name="Cheng J.-F."/>
            <person name="Hugenholtz P."/>
            <person name="Woyke T."/>
            <person name="Wu D."/>
            <person name="Klenk H.-P."/>
            <person name="Eisen J.A."/>
        </authorList>
    </citation>
    <scope>NUCLEOTIDE SEQUENCE [LARGE SCALE GENOMIC DNA]</scope>
    <source>
        <strain evidence="2">ATCC 700099 / DSM 44233 / CIP 104796 / JCM 9543 / NBRC 105858 / Y-104</strain>
    </source>
</reference>
<name>C8XF97_NAKMY</name>
<dbReference type="EMBL" id="CP001737">
    <property type="protein sequence ID" value="ACV77983.1"/>
    <property type="molecule type" value="Genomic_DNA"/>
</dbReference>
<keyword evidence="2" id="KW-1185">Reference proteome</keyword>
<dbReference type="InParanoid" id="C8XF97"/>
<dbReference type="KEGG" id="nml:Namu_1588"/>
<evidence type="ECO:0000313" key="1">
    <source>
        <dbReference type="EMBL" id="ACV77983.1"/>
    </source>
</evidence>
<gene>
    <name evidence="1" type="ordered locus">Namu_1588</name>
</gene>
<reference evidence="1 2" key="2">
    <citation type="journal article" date="2010" name="Stand. Genomic Sci.">
        <title>Complete genome sequence of Nakamurella multipartita type strain (Y-104).</title>
        <authorList>
            <person name="Tice H."/>
            <person name="Mayilraj S."/>
            <person name="Sims D."/>
            <person name="Lapidus A."/>
            <person name="Nolan M."/>
            <person name="Lucas S."/>
            <person name="Glavina Del Rio T."/>
            <person name="Copeland A."/>
            <person name="Cheng J.F."/>
            <person name="Meincke L."/>
            <person name="Bruce D."/>
            <person name="Goodwin L."/>
            <person name="Pitluck S."/>
            <person name="Ivanova N."/>
            <person name="Mavromatis K."/>
            <person name="Ovchinnikova G."/>
            <person name="Pati A."/>
            <person name="Chen A."/>
            <person name="Palaniappan K."/>
            <person name="Land M."/>
            <person name="Hauser L."/>
            <person name="Chang Y.J."/>
            <person name="Jeffries C.D."/>
            <person name="Detter J.C."/>
            <person name="Brettin T."/>
            <person name="Rohde M."/>
            <person name="Goker M."/>
            <person name="Bristow J."/>
            <person name="Eisen J.A."/>
            <person name="Markowitz V."/>
            <person name="Hugenholtz P."/>
            <person name="Kyrpides N.C."/>
            <person name="Klenk H.P."/>
            <person name="Chen F."/>
        </authorList>
    </citation>
    <scope>NUCLEOTIDE SEQUENCE [LARGE SCALE GENOMIC DNA]</scope>
    <source>
        <strain evidence="2">ATCC 700099 / DSM 44233 / CIP 104796 / JCM 9543 / NBRC 105858 / Y-104</strain>
    </source>
</reference>
<sequence>MSSLIEDLARDRIRDIQRDVERTRQIRRAKAARKSR</sequence>
<organism evidence="1 2">
    <name type="scientific">Nakamurella multipartita (strain ATCC 700099 / DSM 44233 / CIP 104796 / JCM 9543 / NBRC 105858 / Y-104)</name>
    <name type="common">Microsphaera multipartita</name>
    <dbReference type="NCBI Taxonomy" id="479431"/>
    <lineage>
        <taxon>Bacteria</taxon>
        <taxon>Bacillati</taxon>
        <taxon>Actinomycetota</taxon>
        <taxon>Actinomycetes</taxon>
        <taxon>Nakamurellales</taxon>
        <taxon>Nakamurellaceae</taxon>
        <taxon>Nakamurella</taxon>
    </lineage>
</organism>
<dbReference type="Proteomes" id="UP000002218">
    <property type="component" value="Chromosome"/>
</dbReference>